<keyword evidence="2" id="KW-1185">Reference proteome</keyword>
<evidence type="ECO:0000313" key="1">
    <source>
        <dbReference type="EMBL" id="KAJ9553184.1"/>
    </source>
</evidence>
<sequence>MCSLVCQLLHIITNKRISLIKQQCYYQFNSFKGAKGRWVEELPSVLWANRTTPRTVTPLL</sequence>
<name>A0AA38T2I7_9ASTR</name>
<dbReference type="EMBL" id="JARYMX010000004">
    <property type="protein sequence ID" value="KAJ9553184.1"/>
    <property type="molecule type" value="Genomic_DNA"/>
</dbReference>
<organism evidence="1 2">
    <name type="scientific">Centaurea solstitialis</name>
    <name type="common">yellow star-thistle</name>
    <dbReference type="NCBI Taxonomy" id="347529"/>
    <lineage>
        <taxon>Eukaryota</taxon>
        <taxon>Viridiplantae</taxon>
        <taxon>Streptophyta</taxon>
        <taxon>Embryophyta</taxon>
        <taxon>Tracheophyta</taxon>
        <taxon>Spermatophyta</taxon>
        <taxon>Magnoliopsida</taxon>
        <taxon>eudicotyledons</taxon>
        <taxon>Gunneridae</taxon>
        <taxon>Pentapetalae</taxon>
        <taxon>asterids</taxon>
        <taxon>campanulids</taxon>
        <taxon>Asterales</taxon>
        <taxon>Asteraceae</taxon>
        <taxon>Carduoideae</taxon>
        <taxon>Cardueae</taxon>
        <taxon>Centaureinae</taxon>
        <taxon>Centaurea</taxon>
    </lineage>
</organism>
<proteinExistence type="predicted"/>
<dbReference type="AlphaFoldDB" id="A0AA38T2I7"/>
<evidence type="ECO:0000313" key="2">
    <source>
        <dbReference type="Proteomes" id="UP001172457"/>
    </source>
</evidence>
<dbReference type="Proteomes" id="UP001172457">
    <property type="component" value="Chromosome 4"/>
</dbReference>
<comment type="caution">
    <text evidence="1">The sequence shown here is derived from an EMBL/GenBank/DDBJ whole genome shotgun (WGS) entry which is preliminary data.</text>
</comment>
<accession>A0AA38T2I7</accession>
<gene>
    <name evidence="1" type="ORF">OSB04_017229</name>
</gene>
<reference evidence="1" key="1">
    <citation type="submission" date="2023-03" db="EMBL/GenBank/DDBJ databases">
        <title>Chromosome-scale reference genome and RAD-based genetic map of yellow starthistle (Centaurea solstitialis) reveal putative structural variation and QTLs associated with invader traits.</title>
        <authorList>
            <person name="Reatini B."/>
            <person name="Cang F.A."/>
            <person name="Jiang Q."/>
            <person name="Mckibben M.T.W."/>
            <person name="Barker M.S."/>
            <person name="Rieseberg L.H."/>
            <person name="Dlugosch K.M."/>
        </authorList>
    </citation>
    <scope>NUCLEOTIDE SEQUENCE</scope>
    <source>
        <strain evidence="1">CAN-66</strain>
        <tissue evidence="1">Leaf</tissue>
    </source>
</reference>
<protein>
    <submittedName>
        <fullName evidence="1">Uncharacterized protein</fullName>
    </submittedName>
</protein>